<reference evidence="2 3" key="1">
    <citation type="journal article" date="2019" name="Int. J. Syst. Evol. Microbiol.">
        <title>The Global Catalogue of Microorganisms (GCM) 10K type strain sequencing project: providing services to taxonomists for standard genome sequencing and annotation.</title>
        <authorList>
            <consortium name="The Broad Institute Genomics Platform"/>
            <consortium name="The Broad Institute Genome Sequencing Center for Infectious Disease"/>
            <person name="Wu L."/>
            <person name="Ma J."/>
        </authorList>
    </citation>
    <scope>NUCLEOTIDE SEQUENCE [LARGE SCALE GENOMIC DNA]</scope>
    <source>
        <strain evidence="2 3">JCM 16082</strain>
    </source>
</reference>
<sequence>MMKKLVLIIAVLLSTYVSTAQNFDKYENMKDVKSMVVTSKMFKLLTKIDLDSNDPETQQYIDLIENLDNIKVFATESQSLRSQMKADVTSYLSSSSLDELMRFNDDGKSVKLYSKPGKNSDYVKEVFMFIDGIEDGKPMSVVVQIKGDLSLKQIGRLAEDLNITGADQLKKVSKSK</sequence>
<organism evidence="2 3">
    <name type="scientific">Gangjinia marincola</name>
    <dbReference type="NCBI Taxonomy" id="578463"/>
    <lineage>
        <taxon>Bacteria</taxon>
        <taxon>Pseudomonadati</taxon>
        <taxon>Bacteroidota</taxon>
        <taxon>Flavobacteriia</taxon>
        <taxon>Flavobacteriales</taxon>
        <taxon>Flavobacteriaceae</taxon>
        <taxon>Gangjinia</taxon>
    </lineage>
</organism>
<dbReference type="Proteomes" id="UP001500507">
    <property type="component" value="Unassembled WGS sequence"/>
</dbReference>
<evidence type="ECO:0000313" key="3">
    <source>
        <dbReference type="Proteomes" id="UP001500507"/>
    </source>
</evidence>
<proteinExistence type="predicted"/>
<dbReference type="InterPro" id="IPR025348">
    <property type="entry name" value="DUF4252"/>
</dbReference>
<keyword evidence="3" id="KW-1185">Reference proteome</keyword>
<name>A0ABN1MFI5_9FLAO</name>
<evidence type="ECO:0000313" key="2">
    <source>
        <dbReference type="EMBL" id="GAA0871934.1"/>
    </source>
</evidence>
<comment type="caution">
    <text evidence="2">The sequence shown here is derived from an EMBL/GenBank/DDBJ whole genome shotgun (WGS) entry which is preliminary data.</text>
</comment>
<accession>A0ABN1MFI5</accession>
<gene>
    <name evidence="2" type="ORF">GCM10009117_10800</name>
</gene>
<feature type="signal peptide" evidence="1">
    <location>
        <begin position="1"/>
        <end position="20"/>
    </location>
</feature>
<dbReference type="Pfam" id="PF14060">
    <property type="entry name" value="DUF4252"/>
    <property type="match status" value="1"/>
</dbReference>
<protein>
    <submittedName>
        <fullName evidence="2">DUF4252 domain-containing protein</fullName>
    </submittedName>
</protein>
<evidence type="ECO:0000256" key="1">
    <source>
        <dbReference type="SAM" id="SignalP"/>
    </source>
</evidence>
<keyword evidence="1" id="KW-0732">Signal</keyword>
<dbReference type="EMBL" id="BAAAFG010000012">
    <property type="protein sequence ID" value="GAA0871934.1"/>
    <property type="molecule type" value="Genomic_DNA"/>
</dbReference>
<feature type="chain" id="PRO_5045314356" evidence="1">
    <location>
        <begin position="21"/>
        <end position="176"/>
    </location>
</feature>